<dbReference type="PROSITE" id="PS50126">
    <property type="entry name" value="S1"/>
    <property type="match status" value="1"/>
</dbReference>
<evidence type="ECO:0000256" key="3">
    <source>
        <dbReference type="ARBA" id="ARBA00023163"/>
    </source>
</evidence>
<keyword evidence="3 4" id="KW-0804">Transcription</keyword>
<dbReference type="PANTHER" id="PTHR12709:SF4">
    <property type="entry name" value="DNA-DIRECTED RNA POLYMERASE II SUBUNIT RPB7"/>
    <property type="match status" value="1"/>
</dbReference>
<dbReference type="Pfam" id="PF00575">
    <property type="entry name" value="S1"/>
    <property type="match status" value="1"/>
</dbReference>
<dbReference type="InterPro" id="IPR046399">
    <property type="entry name" value="RNApol_Rpo7"/>
</dbReference>
<comment type="catalytic activity">
    <reaction evidence="4">
        <text>RNA(n) + a ribonucleoside 5'-triphosphate = RNA(n+1) + diphosphate</text>
        <dbReference type="Rhea" id="RHEA:21248"/>
        <dbReference type="Rhea" id="RHEA-COMP:14527"/>
        <dbReference type="Rhea" id="RHEA-COMP:17342"/>
        <dbReference type="ChEBI" id="CHEBI:33019"/>
        <dbReference type="ChEBI" id="CHEBI:61557"/>
        <dbReference type="ChEBI" id="CHEBI:140395"/>
        <dbReference type="EC" id="2.7.7.6"/>
    </reaction>
</comment>
<comment type="subcellular location">
    <subcellularLocation>
        <location evidence="4">Cytoplasm</location>
    </subcellularLocation>
</comment>
<dbReference type="GO" id="GO:0003899">
    <property type="term" value="F:DNA-directed RNA polymerase activity"/>
    <property type="evidence" value="ECO:0007669"/>
    <property type="project" value="UniProtKB-UniRule"/>
</dbReference>
<dbReference type="OrthoDB" id="7927at2157"/>
<dbReference type="InterPro" id="IPR003029">
    <property type="entry name" value="S1_domain"/>
</dbReference>
<dbReference type="Proteomes" id="UP000003980">
    <property type="component" value="Unassembled WGS sequence"/>
</dbReference>
<keyword evidence="7" id="KW-1185">Reference proteome</keyword>
<keyword evidence="4" id="KW-0548">Nucleotidyltransferase</keyword>
<protein>
    <recommendedName>
        <fullName evidence="4">DNA-directed RNA polymerase subunit Rpo7</fullName>
        <ecNumber evidence="4">2.7.7.6</ecNumber>
    </recommendedName>
    <alternativeName>
        <fullName evidence="4">DNA-directed RNA polymerase subunit E</fullName>
    </alternativeName>
</protein>
<name>H2C6Z7_9CREN</name>
<dbReference type="Gene3D" id="3.30.1490.120">
    <property type="entry name" value="RNA polymerase Rpb7-like, N-terminal domain"/>
    <property type="match status" value="1"/>
</dbReference>
<organism evidence="6 7">
    <name type="scientific">Metallosphaera yellowstonensis MK1</name>
    <dbReference type="NCBI Taxonomy" id="671065"/>
    <lineage>
        <taxon>Archaea</taxon>
        <taxon>Thermoproteota</taxon>
        <taxon>Thermoprotei</taxon>
        <taxon>Sulfolobales</taxon>
        <taxon>Sulfolobaceae</taxon>
        <taxon>Metallosphaera</taxon>
    </lineage>
</organism>
<dbReference type="InterPro" id="IPR036898">
    <property type="entry name" value="RNA_pol_Rpb7-like_N_sf"/>
</dbReference>
<evidence type="ECO:0000259" key="5">
    <source>
        <dbReference type="PROSITE" id="PS50126"/>
    </source>
</evidence>
<dbReference type="Gene3D" id="2.40.50.140">
    <property type="entry name" value="Nucleic acid-binding proteins"/>
    <property type="match status" value="1"/>
</dbReference>
<dbReference type="eggNOG" id="arCOG00675">
    <property type="taxonomic scope" value="Archaea"/>
</dbReference>
<comment type="function">
    <text evidence="4">DNA-dependent RNA polymerase (RNAP) catalyzes the transcription of DNA into RNA using the four ribonucleoside triphosphates as substrates.</text>
</comment>
<evidence type="ECO:0000256" key="1">
    <source>
        <dbReference type="ARBA" id="ARBA00009307"/>
    </source>
</evidence>
<dbReference type="GO" id="GO:0005737">
    <property type="term" value="C:cytoplasm"/>
    <property type="evidence" value="ECO:0007669"/>
    <property type="project" value="UniProtKB-SubCell"/>
</dbReference>
<dbReference type="HOGENOM" id="CLU_117966_0_0_2"/>
<dbReference type="GO" id="GO:0003677">
    <property type="term" value="F:DNA binding"/>
    <property type="evidence" value="ECO:0007669"/>
    <property type="project" value="InterPro"/>
</dbReference>
<comment type="subunit">
    <text evidence="4">Part of the RNA polymerase complex. Forms a stalk with Rpo4 that extends from the main structure.</text>
</comment>
<dbReference type="Pfam" id="PF03876">
    <property type="entry name" value="SHS2_Rpb7-N"/>
    <property type="match status" value="1"/>
</dbReference>
<dbReference type="CDD" id="cd04460">
    <property type="entry name" value="S1_RpoE"/>
    <property type="match status" value="1"/>
</dbReference>
<evidence type="ECO:0000256" key="4">
    <source>
        <dbReference type="HAMAP-Rule" id="MF_00865"/>
    </source>
</evidence>
<dbReference type="GO" id="GO:0000428">
    <property type="term" value="C:DNA-directed RNA polymerase complex"/>
    <property type="evidence" value="ECO:0007669"/>
    <property type="project" value="UniProtKB-KW"/>
</dbReference>
<reference evidence="6 7" key="1">
    <citation type="submission" date="2012-01" db="EMBL/GenBank/DDBJ databases">
        <title>Improved High-Quality Draft sequence of Metallosphaera yellowstonensis MK1.</title>
        <authorList>
            <consortium name="US DOE Joint Genome Institute"/>
            <person name="Lucas S."/>
            <person name="Han J."/>
            <person name="Cheng J.-F."/>
            <person name="Goodwin L."/>
            <person name="Pitluck S."/>
            <person name="Peters L."/>
            <person name="Teshima H."/>
            <person name="Detter J.C."/>
            <person name="Han C."/>
            <person name="Tapia R."/>
            <person name="Land M."/>
            <person name="Hauser L."/>
            <person name="Kyrpides N."/>
            <person name="Kozubal M."/>
            <person name="Macur R.E."/>
            <person name="Jay Z."/>
            <person name="Inskeep W."/>
            <person name="Woyke T."/>
        </authorList>
    </citation>
    <scope>NUCLEOTIDE SEQUENCE [LARGE SCALE GENOMIC DNA]</scope>
    <source>
        <strain evidence="6 7">MK1</strain>
    </source>
</reference>
<dbReference type="RefSeq" id="WP_009073771.1">
    <property type="nucleotide sequence ID" value="NZ_JH597768.1"/>
</dbReference>
<evidence type="ECO:0000256" key="2">
    <source>
        <dbReference type="ARBA" id="ARBA00022478"/>
    </source>
</evidence>
<comment type="similarity">
    <text evidence="1 4">Belongs to the eukaryotic RPB7/RPC8 RNA polymerase subunit family.</text>
</comment>
<gene>
    <name evidence="4" type="primary">rpo7</name>
    <name evidence="4" type="synonym">rpoE</name>
    <name evidence="6" type="ORF">MetMK1DRAFT_00023440</name>
</gene>
<comment type="domain">
    <text evidence="4">Forms 2 domains with an elongated structure; Rpo4 packs into the hinge region between the 2 domains.</text>
</comment>
<dbReference type="CDD" id="cd04331">
    <property type="entry name" value="RNAP_E_N"/>
    <property type="match status" value="1"/>
</dbReference>
<feature type="domain" description="S1 motif" evidence="5">
    <location>
        <begin position="82"/>
        <end position="165"/>
    </location>
</feature>
<dbReference type="GO" id="GO:0006352">
    <property type="term" value="P:DNA-templated transcription initiation"/>
    <property type="evidence" value="ECO:0007669"/>
    <property type="project" value="InterPro"/>
</dbReference>
<keyword evidence="4" id="KW-0808">Transferase</keyword>
<proteinExistence type="inferred from homology"/>
<keyword evidence="4" id="KW-0963">Cytoplasm</keyword>
<dbReference type="SUPFAM" id="SSF50249">
    <property type="entry name" value="Nucleic acid-binding proteins"/>
    <property type="match status" value="1"/>
</dbReference>
<dbReference type="InterPro" id="IPR004519">
    <property type="entry name" value="RNAP_E/RPC8"/>
</dbReference>
<dbReference type="SMART" id="SM00316">
    <property type="entry name" value="S1"/>
    <property type="match status" value="1"/>
</dbReference>
<accession>H2C6Z7</accession>
<dbReference type="InterPro" id="IPR012340">
    <property type="entry name" value="NA-bd_OB-fold"/>
</dbReference>
<dbReference type="NCBIfam" id="TIGR00448">
    <property type="entry name" value="rpoE"/>
    <property type="match status" value="1"/>
</dbReference>
<dbReference type="EMBL" id="JH597768">
    <property type="protein sequence ID" value="EHP69574.1"/>
    <property type="molecule type" value="Genomic_DNA"/>
</dbReference>
<sequence length="176" mass="19661">MFKLVRARGVVRIPPDQFGGPLDVIALDILKNEYQERLFKDLGLVLTVTKAKVSEEGMIVFGDGATYHEVEFELLTFSPIIQEVIEGDITQVDNYGVYVNMGPMDGLVHVSQIGDDNYRFDQIRGTLVGERSKKVFQKGDFVRARIMTISTAASNRLPRIGLTMKQPGLGKIEKRG</sequence>
<dbReference type="InterPro" id="IPR005576">
    <property type="entry name" value="Rpb7-like_N"/>
</dbReference>
<dbReference type="NCBIfam" id="NF006333">
    <property type="entry name" value="PRK08563.1"/>
    <property type="match status" value="1"/>
</dbReference>
<dbReference type="AlphaFoldDB" id="H2C6Z7"/>
<dbReference type="STRING" id="671065.MetMK1DRAFT_00023440"/>
<dbReference type="EC" id="2.7.7.6" evidence="4"/>
<keyword evidence="2 4" id="KW-0240">DNA-directed RNA polymerase</keyword>
<dbReference type="SUPFAM" id="SSF88798">
    <property type="entry name" value="N-terminal, heterodimerisation domain of RBP7 (RpoE)"/>
    <property type="match status" value="1"/>
</dbReference>
<evidence type="ECO:0000313" key="7">
    <source>
        <dbReference type="Proteomes" id="UP000003980"/>
    </source>
</evidence>
<evidence type="ECO:0000313" key="6">
    <source>
        <dbReference type="EMBL" id="EHP69574.1"/>
    </source>
</evidence>
<dbReference type="HAMAP" id="MF_00865">
    <property type="entry name" value="RNApol_arch_Rpo7"/>
    <property type="match status" value="1"/>
</dbReference>
<dbReference type="PANTHER" id="PTHR12709">
    <property type="entry name" value="DNA-DIRECTED RNA POLYMERASE II, III"/>
    <property type="match status" value="1"/>
</dbReference>
<dbReference type="InterPro" id="IPR045113">
    <property type="entry name" value="Rpb7-like"/>
</dbReference>